<protein>
    <submittedName>
        <fullName evidence="2">Uncharacterized protein</fullName>
    </submittedName>
</protein>
<evidence type="ECO:0000313" key="2">
    <source>
        <dbReference type="EMBL" id="KAF8769743.1"/>
    </source>
</evidence>
<dbReference type="AlphaFoldDB" id="A0A835KS90"/>
<name>A0A835KS90_9POAL</name>
<sequence>MAAGAQLEQPLIQPASLPEDSKGAWLPSPPTIVGFAFLTLSSAMAVSSWRRGLGAVFFVAFSYLDLVVLFYCLRVYRRAPPGSLRRENLRVAMWLLATMLTISFLQLLEFWFLCVGNSRGFIVDFMDDTACPRQNPYPSTVP</sequence>
<organism evidence="2 3">
    <name type="scientific">Digitaria exilis</name>
    <dbReference type="NCBI Taxonomy" id="1010633"/>
    <lineage>
        <taxon>Eukaryota</taxon>
        <taxon>Viridiplantae</taxon>
        <taxon>Streptophyta</taxon>
        <taxon>Embryophyta</taxon>
        <taxon>Tracheophyta</taxon>
        <taxon>Spermatophyta</taxon>
        <taxon>Magnoliopsida</taxon>
        <taxon>Liliopsida</taxon>
        <taxon>Poales</taxon>
        <taxon>Poaceae</taxon>
        <taxon>PACMAD clade</taxon>
        <taxon>Panicoideae</taxon>
        <taxon>Panicodae</taxon>
        <taxon>Paniceae</taxon>
        <taxon>Anthephorinae</taxon>
        <taxon>Digitaria</taxon>
    </lineage>
</organism>
<proteinExistence type="predicted"/>
<keyword evidence="3" id="KW-1185">Reference proteome</keyword>
<dbReference type="OrthoDB" id="681967at2759"/>
<feature type="transmembrane region" description="Helical" evidence="1">
    <location>
        <begin position="55"/>
        <end position="73"/>
    </location>
</feature>
<dbReference type="EMBL" id="JACEFO010000430">
    <property type="protein sequence ID" value="KAF8769743.1"/>
    <property type="molecule type" value="Genomic_DNA"/>
</dbReference>
<gene>
    <name evidence="2" type="ORF">HU200_006352</name>
</gene>
<evidence type="ECO:0000313" key="3">
    <source>
        <dbReference type="Proteomes" id="UP000636709"/>
    </source>
</evidence>
<dbReference type="PANTHER" id="PTHR46610">
    <property type="entry name" value="OS05G0181300 PROTEIN"/>
    <property type="match status" value="1"/>
</dbReference>
<evidence type="ECO:0000256" key="1">
    <source>
        <dbReference type="SAM" id="Phobius"/>
    </source>
</evidence>
<dbReference type="InterPro" id="IPR045501">
    <property type="entry name" value="DUF6490"/>
</dbReference>
<keyword evidence="1" id="KW-0472">Membrane</keyword>
<keyword evidence="1" id="KW-1133">Transmembrane helix</keyword>
<reference evidence="2" key="1">
    <citation type="submission" date="2020-07" db="EMBL/GenBank/DDBJ databases">
        <title>Genome sequence and genetic diversity analysis of an under-domesticated orphan crop, white fonio (Digitaria exilis).</title>
        <authorList>
            <person name="Bennetzen J.L."/>
            <person name="Chen S."/>
            <person name="Ma X."/>
            <person name="Wang X."/>
            <person name="Yssel A.E.J."/>
            <person name="Chaluvadi S.R."/>
            <person name="Johnson M."/>
            <person name="Gangashetty P."/>
            <person name="Hamidou F."/>
            <person name="Sanogo M.D."/>
            <person name="Zwaenepoel A."/>
            <person name="Wallace J."/>
            <person name="Van De Peer Y."/>
            <person name="Van Deynze A."/>
        </authorList>
    </citation>
    <scope>NUCLEOTIDE SEQUENCE</scope>
    <source>
        <tissue evidence="2">Leaves</tissue>
    </source>
</reference>
<dbReference type="Pfam" id="PF20100">
    <property type="entry name" value="DUF6490"/>
    <property type="match status" value="1"/>
</dbReference>
<dbReference type="PANTHER" id="PTHR46610:SF7">
    <property type="entry name" value="OS02G0216300 PROTEIN"/>
    <property type="match status" value="1"/>
</dbReference>
<dbReference type="Proteomes" id="UP000636709">
    <property type="component" value="Unassembled WGS sequence"/>
</dbReference>
<dbReference type="Gramene" id="Dexi1A01G0009220.1">
    <property type="protein sequence ID" value="Dexi1A01G0009220.1:cds"/>
    <property type="gene ID" value="Dexi1A01G0009220"/>
</dbReference>
<accession>A0A835KS90</accession>
<comment type="caution">
    <text evidence="2">The sequence shown here is derived from an EMBL/GenBank/DDBJ whole genome shotgun (WGS) entry which is preliminary data.</text>
</comment>
<keyword evidence="1" id="KW-0812">Transmembrane</keyword>
<feature type="transmembrane region" description="Helical" evidence="1">
    <location>
        <begin position="94"/>
        <end position="113"/>
    </location>
</feature>
<feature type="transmembrane region" description="Helical" evidence="1">
    <location>
        <begin position="31"/>
        <end position="49"/>
    </location>
</feature>